<dbReference type="Pfam" id="PF13192">
    <property type="entry name" value="Thioredoxin_3"/>
    <property type="match status" value="1"/>
</dbReference>
<dbReference type="InterPro" id="IPR005243">
    <property type="entry name" value="THIRX-like_proc"/>
</dbReference>
<gene>
    <name evidence="2" type="ORF">MNBD_DELTA03-1866</name>
</gene>
<evidence type="ECO:0000259" key="1">
    <source>
        <dbReference type="Pfam" id="PF13192"/>
    </source>
</evidence>
<dbReference type="InterPro" id="IPR012336">
    <property type="entry name" value="Thioredoxin-like_fold"/>
</dbReference>
<dbReference type="EMBL" id="UOEX01000416">
    <property type="protein sequence ID" value="VAW42111.1"/>
    <property type="molecule type" value="Genomic_DNA"/>
</dbReference>
<name>A0A3B0VGQ3_9ZZZZ</name>
<protein>
    <recommendedName>
        <fullName evidence="1">Thioredoxin-like fold domain-containing protein</fullName>
    </recommendedName>
</protein>
<sequence length="82" mass="8982">MMKIEVIGLEPPCKKCNELLENARKAVAELGIEAEVVKKWTLSDEMRDKYGLLLSPALAIEGIVVAQGKVYKTGRIIGLLQG</sequence>
<dbReference type="PANTHER" id="PTHR36450:SF1">
    <property type="entry name" value="THIOREDOXIN"/>
    <property type="match status" value="1"/>
</dbReference>
<feature type="domain" description="Thioredoxin-like fold" evidence="1">
    <location>
        <begin position="2"/>
        <end position="80"/>
    </location>
</feature>
<proteinExistence type="predicted"/>
<dbReference type="InterPro" id="IPR036249">
    <property type="entry name" value="Thioredoxin-like_sf"/>
</dbReference>
<dbReference type="Gene3D" id="3.40.30.10">
    <property type="entry name" value="Glutaredoxin"/>
    <property type="match status" value="1"/>
</dbReference>
<reference evidence="2" key="1">
    <citation type="submission" date="2018-06" db="EMBL/GenBank/DDBJ databases">
        <authorList>
            <person name="Zhirakovskaya E."/>
        </authorList>
    </citation>
    <scope>NUCLEOTIDE SEQUENCE</scope>
</reference>
<dbReference type="PANTHER" id="PTHR36450">
    <property type="entry name" value="THIOREDOXIN"/>
    <property type="match status" value="1"/>
</dbReference>
<dbReference type="AlphaFoldDB" id="A0A3B0VGQ3"/>
<evidence type="ECO:0000313" key="2">
    <source>
        <dbReference type="EMBL" id="VAW42111.1"/>
    </source>
</evidence>
<accession>A0A3B0VGQ3</accession>
<dbReference type="SUPFAM" id="SSF52833">
    <property type="entry name" value="Thioredoxin-like"/>
    <property type="match status" value="1"/>
</dbReference>
<organism evidence="2">
    <name type="scientific">hydrothermal vent metagenome</name>
    <dbReference type="NCBI Taxonomy" id="652676"/>
    <lineage>
        <taxon>unclassified sequences</taxon>
        <taxon>metagenomes</taxon>
        <taxon>ecological metagenomes</taxon>
    </lineage>
</organism>